<dbReference type="PROSITE" id="PS50181">
    <property type="entry name" value="FBOX"/>
    <property type="match status" value="1"/>
</dbReference>
<dbReference type="InterPro" id="IPR036047">
    <property type="entry name" value="F-box-like_dom_sf"/>
</dbReference>
<dbReference type="SMART" id="SM00256">
    <property type="entry name" value="FBOX"/>
    <property type="match status" value="1"/>
</dbReference>
<dbReference type="AlphaFoldDB" id="A0AAV9WFL8"/>
<keyword evidence="4" id="KW-1185">Reference proteome</keyword>
<feature type="domain" description="F-box" evidence="2">
    <location>
        <begin position="4"/>
        <end position="55"/>
    </location>
</feature>
<evidence type="ECO:0000313" key="3">
    <source>
        <dbReference type="EMBL" id="KAK6504977.1"/>
    </source>
</evidence>
<dbReference type="Pfam" id="PF12937">
    <property type="entry name" value="F-box-like"/>
    <property type="match status" value="1"/>
</dbReference>
<organism evidence="3 4">
    <name type="scientific">Arthrobotrys musiformis</name>
    <dbReference type="NCBI Taxonomy" id="47236"/>
    <lineage>
        <taxon>Eukaryota</taxon>
        <taxon>Fungi</taxon>
        <taxon>Dikarya</taxon>
        <taxon>Ascomycota</taxon>
        <taxon>Pezizomycotina</taxon>
        <taxon>Orbiliomycetes</taxon>
        <taxon>Orbiliales</taxon>
        <taxon>Orbiliaceae</taxon>
        <taxon>Arthrobotrys</taxon>
    </lineage>
</organism>
<reference evidence="3 4" key="1">
    <citation type="submission" date="2023-08" db="EMBL/GenBank/DDBJ databases">
        <authorList>
            <person name="Palmer J.M."/>
        </authorList>
    </citation>
    <scope>NUCLEOTIDE SEQUENCE [LARGE SCALE GENOMIC DNA]</scope>
    <source>
        <strain evidence="3 4">TWF481</strain>
    </source>
</reference>
<feature type="compositionally biased region" description="Basic and acidic residues" evidence="1">
    <location>
        <begin position="154"/>
        <end position="167"/>
    </location>
</feature>
<evidence type="ECO:0000259" key="2">
    <source>
        <dbReference type="PROSITE" id="PS50181"/>
    </source>
</evidence>
<protein>
    <recommendedName>
        <fullName evidence="2">F-box domain-containing protein</fullName>
    </recommendedName>
</protein>
<dbReference type="CDD" id="cd09917">
    <property type="entry name" value="F-box_SF"/>
    <property type="match status" value="1"/>
</dbReference>
<dbReference type="SUPFAM" id="SSF81383">
    <property type="entry name" value="F-box domain"/>
    <property type="match status" value="1"/>
</dbReference>
<feature type="region of interest" description="Disordered" evidence="1">
    <location>
        <begin position="154"/>
        <end position="197"/>
    </location>
</feature>
<feature type="compositionally biased region" description="Acidic residues" evidence="1">
    <location>
        <begin position="168"/>
        <end position="197"/>
    </location>
</feature>
<name>A0AAV9WFL8_9PEZI</name>
<proteinExistence type="predicted"/>
<evidence type="ECO:0000313" key="4">
    <source>
        <dbReference type="Proteomes" id="UP001370758"/>
    </source>
</evidence>
<dbReference type="Gene3D" id="1.20.1280.50">
    <property type="match status" value="1"/>
</dbReference>
<accession>A0AAV9WFL8</accession>
<evidence type="ECO:0000256" key="1">
    <source>
        <dbReference type="SAM" id="MobiDB-lite"/>
    </source>
</evidence>
<dbReference type="EMBL" id="JAVHJL010000004">
    <property type="protein sequence ID" value="KAK6504977.1"/>
    <property type="molecule type" value="Genomic_DNA"/>
</dbReference>
<gene>
    <name evidence="3" type="ORF">TWF481_006910</name>
</gene>
<dbReference type="Proteomes" id="UP001370758">
    <property type="component" value="Unassembled WGS sequence"/>
</dbReference>
<comment type="caution">
    <text evidence="3">The sequence shown here is derived from an EMBL/GenBank/DDBJ whole genome shotgun (WGS) entry which is preliminary data.</text>
</comment>
<dbReference type="InterPro" id="IPR001810">
    <property type="entry name" value="F-box_dom"/>
</dbReference>
<sequence length="308" mass="35255">MPQSQPAPTLPIETLSQILTYLDLEDQLSASRACSLWQNIIISIRSIRKHRYRDSAWTANGYETPFLVHGLFSKPSSLSCTFKGDQLVGLIHCRNNPGKHIRYLSDDEIKENNCAPTDMMGSPFLNESVMFIPDIERDLPPDDDEDGDEKAEIIKYDEKEIIKNKNDQEEDNEAEESDGEEDDSNNGDDYDDDDDSYCNEYKDKDGYTCYCDACAALSLLREDDEPQIGMYYKLTYPGEEAPKSVNELPRDRYRPSKTVALKAHNLNVADVINKMARWTKRGSKKEETDSSSAEAEGENYLYLYFRNR</sequence>